<sequence>MGELLYGNDYEPAGGCYMCHLARDFWSRWEFQGGGRYIERQDGACSYDRNLLYEGIVGFLICGVAAYTEELVEQIDVHFMDKGGDPPRYYDDEDAVSWLIQPLFVAGVYGSQMVRQSTIWVRASEAFSRHVVPPPVGKSQGKGQGQEQNQEQDQGEGEGEGETGSIEEAIRAEFEAAARAIQEKDEAAAAALISDRSRLPHRRSRWSGRRR</sequence>
<proteinExistence type="predicted"/>
<name>A0AAN6YXP0_9PEZI</name>
<accession>A0AAN6YXP0</accession>
<evidence type="ECO:0000313" key="2">
    <source>
        <dbReference type="EMBL" id="KAK4117950.1"/>
    </source>
</evidence>
<comment type="caution">
    <text evidence="2">The sequence shown here is derived from an EMBL/GenBank/DDBJ whole genome shotgun (WGS) entry which is preliminary data.</text>
</comment>
<dbReference type="AlphaFoldDB" id="A0AAN6YXP0"/>
<organism evidence="2 3">
    <name type="scientific">Parathielavia appendiculata</name>
    <dbReference type="NCBI Taxonomy" id="2587402"/>
    <lineage>
        <taxon>Eukaryota</taxon>
        <taxon>Fungi</taxon>
        <taxon>Dikarya</taxon>
        <taxon>Ascomycota</taxon>
        <taxon>Pezizomycotina</taxon>
        <taxon>Sordariomycetes</taxon>
        <taxon>Sordariomycetidae</taxon>
        <taxon>Sordariales</taxon>
        <taxon>Chaetomiaceae</taxon>
        <taxon>Parathielavia</taxon>
    </lineage>
</organism>
<feature type="region of interest" description="Disordered" evidence="1">
    <location>
        <begin position="131"/>
        <end position="171"/>
    </location>
</feature>
<protein>
    <submittedName>
        <fullName evidence="2">Uncharacterized protein</fullName>
    </submittedName>
</protein>
<dbReference type="GeneID" id="87833558"/>
<keyword evidence="3" id="KW-1185">Reference proteome</keyword>
<gene>
    <name evidence="2" type="ORF">N657DRAFT_685606</name>
</gene>
<dbReference type="EMBL" id="MU853304">
    <property type="protein sequence ID" value="KAK4117950.1"/>
    <property type="molecule type" value="Genomic_DNA"/>
</dbReference>
<dbReference type="RefSeq" id="XP_062641723.1">
    <property type="nucleotide sequence ID" value="XM_062796790.1"/>
</dbReference>
<feature type="region of interest" description="Disordered" evidence="1">
    <location>
        <begin position="192"/>
        <end position="211"/>
    </location>
</feature>
<reference evidence="2" key="2">
    <citation type="submission" date="2023-05" db="EMBL/GenBank/DDBJ databases">
        <authorList>
            <consortium name="Lawrence Berkeley National Laboratory"/>
            <person name="Steindorff A."/>
            <person name="Hensen N."/>
            <person name="Bonometti L."/>
            <person name="Westerberg I."/>
            <person name="Brannstrom I.O."/>
            <person name="Guillou S."/>
            <person name="Cros-Aarteil S."/>
            <person name="Calhoun S."/>
            <person name="Haridas S."/>
            <person name="Kuo A."/>
            <person name="Mondo S."/>
            <person name="Pangilinan J."/>
            <person name="Riley R."/>
            <person name="Labutti K."/>
            <person name="Andreopoulos B."/>
            <person name="Lipzen A."/>
            <person name="Chen C."/>
            <person name="Yanf M."/>
            <person name="Daum C."/>
            <person name="Ng V."/>
            <person name="Clum A."/>
            <person name="Ohm R."/>
            <person name="Martin F."/>
            <person name="Silar P."/>
            <person name="Natvig D."/>
            <person name="Lalanne C."/>
            <person name="Gautier V."/>
            <person name="Ament-Velasquez S.L."/>
            <person name="Kruys A."/>
            <person name="Hutchinson M.I."/>
            <person name="Powell A.J."/>
            <person name="Barry K."/>
            <person name="Miller A.N."/>
            <person name="Grigoriev I.V."/>
            <person name="Debuchy R."/>
            <person name="Gladieux P."/>
            <person name="Thoren M.H."/>
            <person name="Johannesson H."/>
        </authorList>
    </citation>
    <scope>NUCLEOTIDE SEQUENCE</scope>
    <source>
        <strain evidence="2">CBS 731.68</strain>
    </source>
</reference>
<evidence type="ECO:0000256" key="1">
    <source>
        <dbReference type="SAM" id="MobiDB-lite"/>
    </source>
</evidence>
<evidence type="ECO:0000313" key="3">
    <source>
        <dbReference type="Proteomes" id="UP001302602"/>
    </source>
</evidence>
<dbReference type="Proteomes" id="UP001302602">
    <property type="component" value="Unassembled WGS sequence"/>
</dbReference>
<reference evidence="2" key="1">
    <citation type="journal article" date="2023" name="Mol. Phylogenet. Evol.">
        <title>Genome-scale phylogeny and comparative genomics of the fungal order Sordariales.</title>
        <authorList>
            <person name="Hensen N."/>
            <person name="Bonometti L."/>
            <person name="Westerberg I."/>
            <person name="Brannstrom I.O."/>
            <person name="Guillou S."/>
            <person name="Cros-Aarteil S."/>
            <person name="Calhoun S."/>
            <person name="Haridas S."/>
            <person name="Kuo A."/>
            <person name="Mondo S."/>
            <person name="Pangilinan J."/>
            <person name="Riley R."/>
            <person name="LaButti K."/>
            <person name="Andreopoulos B."/>
            <person name="Lipzen A."/>
            <person name="Chen C."/>
            <person name="Yan M."/>
            <person name="Daum C."/>
            <person name="Ng V."/>
            <person name="Clum A."/>
            <person name="Steindorff A."/>
            <person name="Ohm R.A."/>
            <person name="Martin F."/>
            <person name="Silar P."/>
            <person name="Natvig D.O."/>
            <person name="Lalanne C."/>
            <person name="Gautier V."/>
            <person name="Ament-Velasquez S.L."/>
            <person name="Kruys A."/>
            <person name="Hutchinson M.I."/>
            <person name="Powell A.J."/>
            <person name="Barry K."/>
            <person name="Miller A.N."/>
            <person name="Grigoriev I.V."/>
            <person name="Debuchy R."/>
            <person name="Gladieux P."/>
            <person name="Hiltunen Thoren M."/>
            <person name="Johannesson H."/>
        </authorList>
    </citation>
    <scope>NUCLEOTIDE SEQUENCE</scope>
    <source>
        <strain evidence="2">CBS 731.68</strain>
    </source>
</reference>
<feature type="compositionally biased region" description="Basic residues" evidence="1">
    <location>
        <begin position="199"/>
        <end position="211"/>
    </location>
</feature>